<evidence type="ECO:0000256" key="3">
    <source>
        <dbReference type="ARBA" id="ARBA00023225"/>
    </source>
</evidence>
<dbReference type="OrthoDB" id="9807950at2"/>
<evidence type="ECO:0000256" key="1">
    <source>
        <dbReference type="ARBA" id="ARBA00010690"/>
    </source>
</evidence>
<proteinExistence type="inferred from homology"/>
<gene>
    <name evidence="6" type="ORF">EP47_04910</name>
</gene>
<reference evidence="6 7" key="1">
    <citation type="submission" date="2014-05" db="EMBL/GenBank/DDBJ databases">
        <authorList>
            <person name="Rizzardi K."/>
            <person name="Winiecka-Krusnell J."/>
            <person name="Ramliden M."/>
            <person name="Alm E."/>
            <person name="Andersson S."/>
            <person name="Byfors S."/>
        </authorList>
    </citation>
    <scope>NUCLEOTIDE SEQUENCE [LARGE SCALE GENOMIC DNA]</scope>
    <source>
        <strain evidence="6 7">LEGN</strain>
    </source>
</reference>
<dbReference type="Pfam" id="PF01312">
    <property type="entry name" value="Bac_export_2"/>
    <property type="match status" value="1"/>
</dbReference>
<dbReference type="PANTHER" id="PTHR30531">
    <property type="entry name" value="FLAGELLAR BIOSYNTHETIC PROTEIN FLHB"/>
    <property type="match status" value="1"/>
</dbReference>
<keyword evidence="3" id="KW-0813">Transport</keyword>
<dbReference type="GO" id="GO:0009306">
    <property type="term" value="P:protein secretion"/>
    <property type="evidence" value="ECO:0007669"/>
    <property type="project" value="InterPro"/>
</dbReference>
<comment type="caution">
    <text evidence="6">The sequence shown here is derived from an EMBL/GenBank/DDBJ whole genome shotgun (WGS) entry which is preliminary data.</text>
</comment>
<dbReference type="AlphaFoldDB" id="A0A0A2SVE4"/>
<keyword evidence="7" id="KW-1185">Reference proteome</keyword>
<evidence type="ECO:0000256" key="4">
    <source>
        <dbReference type="ARBA" id="ARBA00025078"/>
    </source>
</evidence>
<feature type="transmembrane region" description="Helical" evidence="5">
    <location>
        <begin position="90"/>
        <end position="112"/>
    </location>
</feature>
<dbReference type="EMBL" id="JNCF01000011">
    <property type="protein sequence ID" value="KGP63706.1"/>
    <property type="molecule type" value="Genomic_DNA"/>
</dbReference>
<keyword evidence="3" id="KW-0653">Protein transport</keyword>
<feature type="transmembrane region" description="Helical" evidence="5">
    <location>
        <begin position="33"/>
        <end position="54"/>
    </location>
</feature>
<dbReference type="Proteomes" id="UP000054422">
    <property type="component" value="Unassembled WGS sequence"/>
</dbReference>
<dbReference type="PRINTS" id="PR00950">
    <property type="entry name" value="TYPE3IMSPROT"/>
</dbReference>
<name>A0A0A2SVE4_9GAMM</name>
<evidence type="ECO:0000256" key="5">
    <source>
        <dbReference type="SAM" id="Phobius"/>
    </source>
</evidence>
<protein>
    <recommendedName>
        <fullName evidence="2">Flagellar biosynthetic protein FlhB</fullName>
    </recommendedName>
</protein>
<accession>A0A0A2SVE4</accession>
<keyword evidence="3" id="KW-1006">Bacterial flagellum protein export</keyword>
<dbReference type="InterPro" id="IPR006135">
    <property type="entry name" value="T3SS_substrate_exporter"/>
</dbReference>
<dbReference type="Gene3D" id="3.40.1690.10">
    <property type="entry name" value="secretion proteins EscU"/>
    <property type="match status" value="1"/>
</dbReference>
<sequence length="358" mass="41597">MSEEDSSERKHQPSAKKLDRLIKEGSFLRAREFYSGISLLSALLCIYIFGPSFIEVWSQNFYHIFKKIGEENSTELVYGDFFYTLITNNLLLLIPIFITIIVFFLLSVSFFGKLRLPEKIIRFKAERFHLIRNLKNIYSISTLIELVKSLIKLLIFMTFLIFFFYIQMPIIIKFSKINQFNLFDQIFTVFKSYFTQIIILLILIAIMDALISKYLYNKKAMMTTYELKEESKETDGNPELKKKVRQMQQRMSMQRIQKTIPTATVIITNPTHYAVALRYNSDKDAAPIIVAKGIDQKALQIRQLAIKHRVPIYQAPELARAIYKSGKEGGMIHPELYMAVCFSFKLYFPIKGVSNGAG</sequence>
<comment type="similarity">
    <text evidence="1">Belongs to the type III secretion exporter family.</text>
</comment>
<keyword evidence="5" id="KW-0472">Membrane</keyword>
<feature type="transmembrane region" description="Helical" evidence="5">
    <location>
        <begin position="192"/>
        <end position="211"/>
    </location>
</feature>
<dbReference type="InterPro" id="IPR029025">
    <property type="entry name" value="T3SS_substrate_exporter_C"/>
</dbReference>
<feature type="transmembrane region" description="Helical" evidence="5">
    <location>
        <begin position="153"/>
        <end position="172"/>
    </location>
</feature>
<dbReference type="RefSeq" id="WP_035888066.1">
    <property type="nucleotide sequence ID" value="NZ_JNCF01000011.1"/>
</dbReference>
<comment type="function">
    <text evidence="4">Required for formation of the rod structure in the basal body of the flagellar apparatus. Together with FliI and FliH, may constitute the export apparatus of flagellin.</text>
</comment>
<dbReference type="STRING" id="1498499.EP47_04910"/>
<dbReference type="PANTHER" id="PTHR30531:SF12">
    <property type="entry name" value="FLAGELLAR BIOSYNTHETIC PROTEIN FLHB"/>
    <property type="match status" value="1"/>
</dbReference>
<evidence type="ECO:0000313" key="6">
    <source>
        <dbReference type="EMBL" id="KGP63706.1"/>
    </source>
</evidence>
<keyword evidence="5" id="KW-0812">Transmembrane</keyword>
<dbReference type="SUPFAM" id="SSF160544">
    <property type="entry name" value="EscU C-terminal domain-like"/>
    <property type="match status" value="1"/>
</dbReference>
<organism evidence="6 7">
    <name type="scientific">Legionella norrlandica</name>
    <dbReference type="NCBI Taxonomy" id="1498499"/>
    <lineage>
        <taxon>Bacteria</taxon>
        <taxon>Pseudomonadati</taxon>
        <taxon>Pseudomonadota</taxon>
        <taxon>Gammaproteobacteria</taxon>
        <taxon>Legionellales</taxon>
        <taxon>Legionellaceae</taxon>
        <taxon>Legionella</taxon>
    </lineage>
</organism>
<evidence type="ECO:0000256" key="2">
    <source>
        <dbReference type="ARBA" id="ARBA00021622"/>
    </source>
</evidence>
<dbReference type="GO" id="GO:0005886">
    <property type="term" value="C:plasma membrane"/>
    <property type="evidence" value="ECO:0007669"/>
    <property type="project" value="TreeGrafter"/>
</dbReference>
<keyword evidence="5" id="KW-1133">Transmembrane helix</keyword>
<evidence type="ECO:0000313" key="7">
    <source>
        <dbReference type="Proteomes" id="UP000054422"/>
    </source>
</evidence>